<dbReference type="Gene3D" id="3.30.1380.10">
    <property type="match status" value="1"/>
</dbReference>
<dbReference type="PANTHER" id="PTHR34385">
    <property type="entry name" value="D-ALANYL-D-ALANINE CARBOXYPEPTIDASE"/>
    <property type="match status" value="1"/>
</dbReference>
<keyword evidence="2" id="KW-0378">Hydrolase</keyword>
<feature type="domain" description="D-alanyl-D-alanine carboxypeptidase-like core" evidence="1">
    <location>
        <begin position="117"/>
        <end position="243"/>
    </location>
</feature>
<dbReference type="CDD" id="cd14852">
    <property type="entry name" value="LD-carboxypeptidase"/>
    <property type="match status" value="1"/>
</dbReference>
<dbReference type="Proteomes" id="UP000625033">
    <property type="component" value="Unassembled WGS sequence"/>
</dbReference>
<sequence>MTSDRAPRALTAAARAPHRPGIGWARALGVGAVGLGLAVATALPAAQATPEGSSTTTPAAVVPVDAEPALQAGQAPHVEDLSDPSSLAAIANPARPLDPLDYAPEELEPVNASGDQLVPVAAEATRQLLDAAAEAGHPLRVESGYRSYERQSELFASYAASYGAEYASRISAEPGTSEHQLGLAVDVALANGYCTLQACFGDTPAGQWVAEHAEDFGFILRYPEGATETTGYAYEPWHLRYVGAEIVADFAASQATTYEDYAANLEAAADLVAEPLPEVLPGQAPLRLDVTDRPAGLLRLPDELRMGRPAS</sequence>
<dbReference type="EMBL" id="JADOTZ010000001">
    <property type="protein sequence ID" value="MBG6084229.1"/>
    <property type="molecule type" value="Genomic_DNA"/>
</dbReference>
<dbReference type="InterPro" id="IPR003709">
    <property type="entry name" value="VanY-like_core_dom"/>
</dbReference>
<dbReference type="Pfam" id="PF02557">
    <property type="entry name" value="VanY"/>
    <property type="match status" value="1"/>
</dbReference>
<keyword evidence="2" id="KW-0645">Protease</keyword>
<comment type="caution">
    <text evidence="2">The sequence shown here is derived from an EMBL/GenBank/DDBJ whole genome shotgun (WGS) entry which is preliminary data.</text>
</comment>
<dbReference type="AlphaFoldDB" id="A0A931GL88"/>
<evidence type="ECO:0000259" key="1">
    <source>
        <dbReference type="Pfam" id="PF02557"/>
    </source>
</evidence>
<dbReference type="InterPro" id="IPR052179">
    <property type="entry name" value="DD-CPase-like"/>
</dbReference>
<dbReference type="GO" id="GO:0009002">
    <property type="term" value="F:serine-type D-Ala-D-Ala carboxypeptidase activity"/>
    <property type="evidence" value="ECO:0007669"/>
    <property type="project" value="UniProtKB-EC"/>
</dbReference>
<proteinExistence type="predicted"/>
<organism evidence="2 3">
    <name type="scientific">Zhihengliuella flava</name>
    <dbReference type="NCBI Taxonomy" id="1285193"/>
    <lineage>
        <taxon>Bacteria</taxon>
        <taxon>Bacillati</taxon>
        <taxon>Actinomycetota</taxon>
        <taxon>Actinomycetes</taxon>
        <taxon>Micrococcales</taxon>
        <taxon>Micrococcaceae</taxon>
        <taxon>Zhihengliuella</taxon>
    </lineage>
</organism>
<name>A0A931GL88_9MICC</name>
<dbReference type="PANTHER" id="PTHR34385:SF1">
    <property type="entry name" value="PEPTIDOGLYCAN L-ALANYL-D-GLUTAMATE ENDOPEPTIDASE CWLK"/>
    <property type="match status" value="1"/>
</dbReference>
<dbReference type="SUPFAM" id="SSF55166">
    <property type="entry name" value="Hedgehog/DD-peptidase"/>
    <property type="match status" value="1"/>
</dbReference>
<dbReference type="InterPro" id="IPR058193">
    <property type="entry name" value="VanY/YodJ_core_dom"/>
</dbReference>
<dbReference type="InterPro" id="IPR009045">
    <property type="entry name" value="Zn_M74/Hedgehog-like"/>
</dbReference>
<evidence type="ECO:0000313" key="2">
    <source>
        <dbReference type="EMBL" id="MBG6084229.1"/>
    </source>
</evidence>
<keyword evidence="3" id="KW-1185">Reference proteome</keyword>
<accession>A0A931GL88</accession>
<gene>
    <name evidence="2" type="ORF">IW252_000996</name>
</gene>
<dbReference type="GO" id="GO:0006508">
    <property type="term" value="P:proteolysis"/>
    <property type="evidence" value="ECO:0007669"/>
    <property type="project" value="InterPro"/>
</dbReference>
<dbReference type="EC" id="3.4.16.4" evidence="2"/>
<keyword evidence="2" id="KW-0121">Carboxypeptidase</keyword>
<protein>
    <submittedName>
        <fullName evidence="2">D-alanyl-D-alanine carboxypeptidase</fullName>
        <ecNumber evidence="2">3.4.16.4</ecNumber>
    </submittedName>
</protein>
<dbReference type="RefSeq" id="WP_196835568.1">
    <property type="nucleotide sequence ID" value="NZ_JADOTZ010000001.1"/>
</dbReference>
<evidence type="ECO:0000313" key="3">
    <source>
        <dbReference type="Proteomes" id="UP000625033"/>
    </source>
</evidence>
<reference evidence="2" key="1">
    <citation type="submission" date="2020-11" db="EMBL/GenBank/DDBJ databases">
        <title>Sequencing the genomes of 1000 actinobacteria strains.</title>
        <authorList>
            <person name="Klenk H.-P."/>
        </authorList>
    </citation>
    <scope>NUCLEOTIDE SEQUENCE</scope>
    <source>
        <strain evidence="2">DSM 26152</strain>
    </source>
</reference>